<dbReference type="Proteomes" id="UP000789860">
    <property type="component" value="Unassembled WGS sequence"/>
</dbReference>
<dbReference type="EMBL" id="CAJVPM010002320">
    <property type="protein sequence ID" value="CAG8484266.1"/>
    <property type="molecule type" value="Genomic_DNA"/>
</dbReference>
<keyword evidence="2" id="KW-1185">Reference proteome</keyword>
<accession>A0ACA9KNR9</accession>
<sequence length="43" mass="4850">GIRIIFNVPSESSFELVEKARGQTSIYSQPHAQLHCVILSDFM</sequence>
<feature type="non-terminal residue" evidence="1">
    <location>
        <position position="1"/>
    </location>
</feature>
<comment type="caution">
    <text evidence="1">The sequence shown here is derived from an EMBL/GenBank/DDBJ whole genome shotgun (WGS) entry which is preliminary data.</text>
</comment>
<proteinExistence type="predicted"/>
<reference evidence="1" key="1">
    <citation type="submission" date="2021-06" db="EMBL/GenBank/DDBJ databases">
        <authorList>
            <person name="Kallberg Y."/>
            <person name="Tangrot J."/>
            <person name="Rosling A."/>
        </authorList>
    </citation>
    <scope>NUCLEOTIDE SEQUENCE</scope>
    <source>
        <strain evidence="1">AU212A</strain>
    </source>
</reference>
<evidence type="ECO:0000313" key="2">
    <source>
        <dbReference type="Proteomes" id="UP000789860"/>
    </source>
</evidence>
<organism evidence="1 2">
    <name type="scientific">Scutellospora calospora</name>
    <dbReference type="NCBI Taxonomy" id="85575"/>
    <lineage>
        <taxon>Eukaryota</taxon>
        <taxon>Fungi</taxon>
        <taxon>Fungi incertae sedis</taxon>
        <taxon>Mucoromycota</taxon>
        <taxon>Glomeromycotina</taxon>
        <taxon>Glomeromycetes</taxon>
        <taxon>Diversisporales</taxon>
        <taxon>Gigasporaceae</taxon>
        <taxon>Scutellospora</taxon>
    </lineage>
</organism>
<evidence type="ECO:0000313" key="1">
    <source>
        <dbReference type="EMBL" id="CAG8484266.1"/>
    </source>
</evidence>
<gene>
    <name evidence="1" type="ORF">SCALOS_LOCUS2560</name>
</gene>
<protein>
    <submittedName>
        <fullName evidence="1">5865_t:CDS:1</fullName>
    </submittedName>
</protein>
<name>A0ACA9KNR9_9GLOM</name>